<proteinExistence type="inferred from homology"/>
<evidence type="ECO:0000256" key="1">
    <source>
        <dbReference type="ARBA" id="ARBA00004141"/>
    </source>
</evidence>
<reference evidence="9 10" key="1">
    <citation type="submission" date="2019-09" db="EMBL/GenBank/DDBJ databases">
        <title>The hologenome of the rock-dwelling lichen Lasallia pustulata.</title>
        <authorList>
            <person name="Greshake Tzovaras B."/>
            <person name="Segers F."/>
            <person name="Bicker A."/>
            <person name="Dal Grande F."/>
            <person name="Otte J."/>
            <person name="Hankeln T."/>
            <person name="Schmitt I."/>
            <person name="Ebersberger I."/>
        </authorList>
    </citation>
    <scope>NUCLEOTIDE SEQUENCE [LARGE SCALE GENOMIC DNA]</scope>
    <source>
        <strain evidence="9">A1-1</strain>
    </source>
</reference>
<dbReference type="PANTHER" id="PTHR33048:SF47">
    <property type="entry name" value="INTEGRAL MEMBRANE PROTEIN-RELATED"/>
    <property type="match status" value="1"/>
</dbReference>
<evidence type="ECO:0000313" key="9">
    <source>
        <dbReference type="EMBL" id="KAA6406839.1"/>
    </source>
</evidence>
<dbReference type="GO" id="GO:0016020">
    <property type="term" value="C:membrane"/>
    <property type="evidence" value="ECO:0007669"/>
    <property type="project" value="UniProtKB-SubCell"/>
</dbReference>
<feature type="transmembrane region" description="Helical" evidence="7">
    <location>
        <begin position="268"/>
        <end position="286"/>
    </location>
</feature>
<evidence type="ECO:0000313" key="10">
    <source>
        <dbReference type="Proteomes" id="UP000324767"/>
    </source>
</evidence>
<feature type="transmembrane region" description="Helical" evidence="7">
    <location>
        <begin position="108"/>
        <end position="134"/>
    </location>
</feature>
<evidence type="ECO:0000256" key="4">
    <source>
        <dbReference type="ARBA" id="ARBA00023136"/>
    </source>
</evidence>
<dbReference type="EMBL" id="VXIT01000022">
    <property type="protein sequence ID" value="KAA6406839.1"/>
    <property type="molecule type" value="Genomic_DNA"/>
</dbReference>
<dbReference type="OrthoDB" id="5342292at2759"/>
<evidence type="ECO:0000256" key="6">
    <source>
        <dbReference type="SAM" id="MobiDB-lite"/>
    </source>
</evidence>
<feature type="transmembrane region" description="Helical" evidence="7">
    <location>
        <begin position="34"/>
        <end position="56"/>
    </location>
</feature>
<feature type="region of interest" description="Disordered" evidence="6">
    <location>
        <begin position="304"/>
        <end position="336"/>
    </location>
</feature>
<evidence type="ECO:0000256" key="3">
    <source>
        <dbReference type="ARBA" id="ARBA00022989"/>
    </source>
</evidence>
<organism evidence="9 10">
    <name type="scientific">Lasallia pustulata</name>
    <dbReference type="NCBI Taxonomy" id="136370"/>
    <lineage>
        <taxon>Eukaryota</taxon>
        <taxon>Fungi</taxon>
        <taxon>Dikarya</taxon>
        <taxon>Ascomycota</taxon>
        <taxon>Pezizomycotina</taxon>
        <taxon>Lecanoromycetes</taxon>
        <taxon>OSLEUM clade</taxon>
        <taxon>Umbilicariomycetidae</taxon>
        <taxon>Umbilicariales</taxon>
        <taxon>Umbilicariaceae</taxon>
        <taxon>Lasallia</taxon>
    </lineage>
</organism>
<gene>
    <name evidence="9" type="ORF">FRX48_09337</name>
</gene>
<keyword evidence="3 7" id="KW-1133">Transmembrane helix</keyword>
<dbReference type="InterPro" id="IPR052337">
    <property type="entry name" value="SAT4-like"/>
</dbReference>
<dbReference type="PANTHER" id="PTHR33048">
    <property type="entry name" value="PTH11-LIKE INTEGRAL MEMBRANE PROTEIN (AFU_ORTHOLOGUE AFUA_5G11245)"/>
    <property type="match status" value="1"/>
</dbReference>
<evidence type="ECO:0000256" key="5">
    <source>
        <dbReference type="ARBA" id="ARBA00038359"/>
    </source>
</evidence>
<name>A0A5M8PC13_9LECA</name>
<comment type="caution">
    <text evidence="9">The sequence shown here is derived from an EMBL/GenBank/DDBJ whole genome shotgun (WGS) entry which is preliminary data.</text>
</comment>
<feature type="compositionally biased region" description="Low complexity" evidence="6">
    <location>
        <begin position="306"/>
        <end position="321"/>
    </location>
</feature>
<comment type="subcellular location">
    <subcellularLocation>
        <location evidence="1">Membrane</location>
        <topology evidence="1">Multi-pass membrane protein</topology>
    </subcellularLocation>
</comment>
<feature type="transmembrane region" description="Helical" evidence="7">
    <location>
        <begin position="146"/>
        <end position="170"/>
    </location>
</feature>
<keyword evidence="2 7" id="KW-0812">Transmembrane</keyword>
<evidence type="ECO:0000256" key="2">
    <source>
        <dbReference type="ARBA" id="ARBA00022692"/>
    </source>
</evidence>
<evidence type="ECO:0000256" key="7">
    <source>
        <dbReference type="SAM" id="Phobius"/>
    </source>
</evidence>
<dbReference type="Proteomes" id="UP000324767">
    <property type="component" value="Unassembled WGS sequence"/>
</dbReference>
<feature type="transmembrane region" description="Helical" evidence="7">
    <location>
        <begin position="231"/>
        <end position="248"/>
    </location>
</feature>
<feature type="transmembrane region" description="Helical" evidence="7">
    <location>
        <begin position="190"/>
        <end position="211"/>
    </location>
</feature>
<feature type="transmembrane region" description="Helical" evidence="7">
    <location>
        <begin position="68"/>
        <end position="88"/>
    </location>
</feature>
<dbReference type="Pfam" id="PF20684">
    <property type="entry name" value="Fung_rhodopsin"/>
    <property type="match status" value="1"/>
</dbReference>
<keyword evidence="4 7" id="KW-0472">Membrane</keyword>
<evidence type="ECO:0000259" key="8">
    <source>
        <dbReference type="Pfam" id="PF20684"/>
    </source>
</evidence>
<comment type="similarity">
    <text evidence="5">Belongs to the SAT4 family.</text>
</comment>
<dbReference type="InterPro" id="IPR049326">
    <property type="entry name" value="Rhodopsin_dom_fungi"/>
</dbReference>
<sequence>MSSLEEQLLDMLPGLAPPPGVTPDFVHPYSLQKYNVITLTVCMTVSTLFVAMRLYTNARITRTLNWEDYTCFIAWLGLVAIAALNFPLRANGDGVHQWNVPLSHLIRWAQYANALEILLCVVTLFTRASIILLYERIFAPNRISRLYIITQLMFYINIGTTSVFMFIFIFQCVPRSKIWDPTKPGHCLDIFAIYKTSGIFSVGIDSVLFILPQYSIWNLQMSWKQRAKASAAFAMAVLAPVASTFRLVTGIRKGKNPDMTYATFPIGLWSAAELTTGIVCSCFPAFRAFTRVAVPKIASKLSSIRSSTASTKPTPSSATSSRGPKPNDPGNRSDRSYHELGSISYHDYLPNRPSMMTAEQVLADGGIWKSMMVESEEEFAGMERKGRVKARGG</sequence>
<feature type="domain" description="Rhodopsin" evidence="8">
    <location>
        <begin position="52"/>
        <end position="289"/>
    </location>
</feature>
<accession>A0A5M8PC13</accession>
<protein>
    <recommendedName>
        <fullName evidence="8">Rhodopsin domain-containing protein</fullName>
    </recommendedName>
</protein>
<dbReference type="AlphaFoldDB" id="A0A5M8PC13"/>